<dbReference type="Proteomes" id="UP000007319">
    <property type="component" value="Plasmid AZOBR_p1"/>
</dbReference>
<sequence>MGARAGFRWGRQHQRIAQRDDLPVVVGINDFQTRQVAHGEIDVQLPWPVHHVIDASQGDFDDIVLVIVNDPKQRQPLRLDLLAKSEGCDLNLGVFANEAFR</sequence>
<reference evidence="1 2" key="1">
    <citation type="journal article" date="2011" name="PLoS Genet.">
        <title>Azospirillum genomes reveal transition of bacteria from aquatic to terrestrial environments.</title>
        <authorList>
            <person name="Wisniewski-Dye F."/>
            <person name="Borziak K."/>
            <person name="Khalsa-Moyers G."/>
            <person name="Alexandre G."/>
            <person name="Sukharnikov L.O."/>
            <person name="Wuichet K."/>
            <person name="Hurst G.B."/>
            <person name="McDonald W.H."/>
            <person name="Robertson J.S."/>
            <person name="Barbe V."/>
            <person name="Calteau A."/>
            <person name="Rouy Z."/>
            <person name="Mangenot S."/>
            <person name="Prigent-Combaret C."/>
            <person name="Normand P."/>
            <person name="Boyer M."/>
            <person name="Siguier P."/>
            <person name="Dessaux Y."/>
            <person name="Elmerich C."/>
            <person name="Condemine G."/>
            <person name="Krishnen G."/>
            <person name="Kennedy I."/>
            <person name="Paterson A.H."/>
            <person name="Gonzalez V."/>
            <person name="Mavingui P."/>
            <person name="Zhulin I.B."/>
        </authorList>
    </citation>
    <scope>NUCLEOTIDE SEQUENCE [LARGE SCALE GENOMIC DNA]</scope>
    <source>
        <strain evidence="1 2">Sp245</strain>
    </source>
</reference>
<evidence type="ECO:0000313" key="2">
    <source>
        <dbReference type="Proteomes" id="UP000007319"/>
    </source>
</evidence>
<dbReference type="KEGG" id="abs:AZOBR_p170080"/>
<gene>
    <name evidence="1" type="ORF">AZOBR_p170080</name>
</gene>
<dbReference type="EMBL" id="HE577328">
    <property type="protein sequence ID" value="CCD00324.1"/>
    <property type="molecule type" value="Genomic_DNA"/>
</dbReference>
<proteinExistence type="predicted"/>
<dbReference type="AlphaFoldDB" id="A0A9P1NPE4"/>
<geneLocation type="plasmid" evidence="1 2">
    <name>AZOBR_p1</name>
</geneLocation>
<keyword evidence="2" id="KW-1185">Reference proteome</keyword>
<protein>
    <submittedName>
        <fullName evidence="1">Uncharacterized protein</fullName>
    </submittedName>
</protein>
<accession>A0A9P1NPE4</accession>
<keyword evidence="1" id="KW-0614">Plasmid</keyword>
<name>A0A9P1NPE4_9PROT</name>
<evidence type="ECO:0000313" key="1">
    <source>
        <dbReference type="EMBL" id="CCD00324.1"/>
    </source>
</evidence>
<organism evidence="1 2">
    <name type="scientific">Azospirillum baldaniorum</name>
    <dbReference type="NCBI Taxonomy" id="1064539"/>
    <lineage>
        <taxon>Bacteria</taxon>
        <taxon>Pseudomonadati</taxon>
        <taxon>Pseudomonadota</taxon>
        <taxon>Alphaproteobacteria</taxon>
        <taxon>Rhodospirillales</taxon>
        <taxon>Azospirillaceae</taxon>
        <taxon>Azospirillum</taxon>
    </lineage>
</organism>